<keyword evidence="1" id="KW-0732">Signal</keyword>
<dbReference type="EMBL" id="JAABNT010000019">
    <property type="protein sequence ID" value="NEK24671.1"/>
    <property type="molecule type" value="Genomic_DNA"/>
</dbReference>
<dbReference type="PROSITE" id="PS51257">
    <property type="entry name" value="PROKAR_LIPOPROTEIN"/>
    <property type="match status" value="1"/>
</dbReference>
<name>A0A6P0CEQ3_9RHOB</name>
<proteinExistence type="predicted"/>
<organism evidence="2 3">
    <name type="scientific">Sulfitobacter sediminilitoris</name>
    <dbReference type="NCBI Taxonomy" id="2698830"/>
    <lineage>
        <taxon>Bacteria</taxon>
        <taxon>Pseudomonadati</taxon>
        <taxon>Pseudomonadota</taxon>
        <taxon>Alphaproteobacteria</taxon>
        <taxon>Rhodobacterales</taxon>
        <taxon>Roseobacteraceae</taxon>
        <taxon>Sulfitobacter</taxon>
    </lineage>
</organism>
<dbReference type="RefSeq" id="WP_164355595.1">
    <property type="nucleotide sequence ID" value="NZ_JAABNT010000019.1"/>
</dbReference>
<feature type="signal peptide" evidence="1">
    <location>
        <begin position="1"/>
        <end position="18"/>
    </location>
</feature>
<dbReference type="Proteomes" id="UP000468591">
    <property type="component" value="Unassembled WGS sequence"/>
</dbReference>
<gene>
    <name evidence="2" type="ORF">GV827_20030</name>
</gene>
<protein>
    <submittedName>
        <fullName evidence="2">Uncharacterized protein</fullName>
    </submittedName>
</protein>
<keyword evidence="3" id="KW-1185">Reference proteome</keyword>
<accession>A0A6P0CEQ3</accession>
<sequence>MKRLAALFLALAPGAALACGAQVCLVDPDSLTLTEIITFEDVRSGAGPGRNFDDILPLPGATFGERFAGQSTRARGSHDEITGDAFAPLTMLPGATGQNLSVVHFYGQTVLNGYGAAGFPKREAQGEGAIAVLFDADQSALAFDLRGGEAGAAFVTFYRRDGSAIGQVPVQPTGEFAVGFLRSTGQADIAGFIITNTDPQGLAIDTLRFGKPPDLS</sequence>
<dbReference type="AlphaFoldDB" id="A0A6P0CEQ3"/>
<reference evidence="2 3" key="1">
    <citation type="submission" date="2020-01" db="EMBL/GenBank/DDBJ databases">
        <title>Sulfitobacter sediminilitoris sp. nov., isolated from a tidal flat.</title>
        <authorList>
            <person name="Park S."/>
            <person name="Yoon J.-H."/>
        </authorList>
    </citation>
    <scope>NUCLEOTIDE SEQUENCE [LARGE SCALE GENOMIC DNA]</scope>
    <source>
        <strain evidence="2 3">JBTF-M27</strain>
    </source>
</reference>
<evidence type="ECO:0000256" key="1">
    <source>
        <dbReference type="SAM" id="SignalP"/>
    </source>
</evidence>
<feature type="chain" id="PRO_5027112884" evidence="1">
    <location>
        <begin position="19"/>
        <end position="216"/>
    </location>
</feature>
<comment type="caution">
    <text evidence="2">The sequence shown here is derived from an EMBL/GenBank/DDBJ whole genome shotgun (WGS) entry which is preliminary data.</text>
</comment>
<evidence type="ECO:0000313" key="2">
    <source>
        <dbReference type="EMBL" id="NEK24671.1"/>
    </source>
</evidence>
<evidence type="ECO:0000313" key="3">
    <source>
        <dbReference type="Proteomes" id="UP000468591"/>
    </source>
</evidence>